<accession>A0AA38WDQ8</accession>
<sequence length="92" mass="10085">MELNREKEEFFPSIHRALFEYFRYKLTEFDSIDPPTTALPSAPIMNPVTAPAVTTPPVNSAPGIVTVPGTNPVGSVPPPPILWHPFPPPPIQ</sequence>
<gene>
    <name evidence="1" type="ORF">OSB04_011491</name>
</gene>
<keyword evidence="2" id="KW-1185">Reference proteome</keyword>
<protein>
    <submittedName>
        <fullName evidence="1">Uncharacterized protein</fullName>
    </submittedName>
</protein>
<proteinExistence type="predicted"/>
<name>A0AA38WDQ8_9ASTR</name>
<dbReference type="EMBL" id="JARYMX010000003">
    <property type="protein sequence ID" value="KAJ9556877.1"/>
    <property type="molecule type" value="Genomic_DNA"/>
</dbReference>
<dbReference type="Proteomes" id="UP001172457">
    <property type="component" value="Chromosome 3"/>
</dbReference>
<reference evidence="1" key="1">
    <citation type="submission" date="2023-03" db="EMBL/GenBank/DDBJ databases">
        <title>Chromosome-scale reference genome and RAD-based genetic map of yellow starthistle (Centaurea solstitialis) reveal putative structural variation and QTLs associated with invader traits.</title>
        <authorList>
            <person name="Reatini B."/>
            <person name="Cang F.A."/>
            <person name="Jiang Q."/>
            <person name="Mckibben M.T.W."/>
            <person name="Barker M.S."/>
            <person name="Rieseberg L.H."/>
            <person name="Dlugosch K.M."/>
        </authorList>
    </citation>
    <scope>NUCLEOTIDE SEQUENCE</scope>
    <source>
        <strain evidence="1">CAN-66</strain>
        <tissue evidence="1">Leaf</tissue>
    </source>
</reference>
<evidence type="ECO:0000313" key="1">
    <source>
        <dbReference type="EMBL" id="KAJ9556877.1"/>
    </source>
</evidence>
<dbReference type="AlphaFoldDB" id="A0AA38WDQ8"/>
<comment type="caution">
    <text evidence="1">The sequence shown here is derived from an EMBL/GenBank/DDBJ whole genome shotgun (WGS) entry which is preliminary data.</text>
</comment>
<organism evidence="1 2">
    <name type="scientific">Centaurea solstitialis</name>
    <name type="common">yellow star-thistle</name>
    <dbReference type="NCBI Taxonomy" id="347529"/>
    <lineage>
        <taxon>Eukaryota</taxon>
        <taxon>Viridiplantae</taxon>
        <taxon>Streptophyta</taxon>
        <taxon>Embryophyta</taxon>
        <taxon>Tracheophyta</taxon>
        <taxon>Spermatophyta</taxon>
        <taxon>Magnoliopsida</taxon>
        <taxon>eudicotyledons</taxon>
        <taxon>Gunneridae</taxon>
        <taxon>Pentapetalae</taxon>
        <taxon>asterids</taxon>
        <taxon>campanulids</taxon>
        <taxon>Asterales</taxon>
        <taxon>Asteraceae</taxon>
        <taxon>Carduoideae</taxon>
        <taxon>Cardueae</taxon>
        <taxon>Centaureinae</taxon>
        <taxon>Centaurea</taxon>
    </lineage>
</organism>
<evidence type="ECO:0000313" key="2">
    <source>
        <dbReference type="Proteomes" id="UP001172457"/>
    </source>
</evidence>